<dbReference type="RefSeq" id="XP_002541254.1">
    <property type="nucleotide sequence ID" value="XM_002541208.1"/>
</dbReference>
<evidence type="ECO:0000256" key="1">
    <source>
        <dbReference type="SAM" id="MobiDB-lite"/>
    </source>
</evidence>
<accession>C4JEC9</accession>
<dbReference type="HOGENOM" id="CLU_1310918_0_0_1"/>
<dbReference type="VEuPathDB" id="FungiDB:UREG_00768"/>
<dbReference type="GeneID" id="8444363"/>
<dbReference type="CDD" id="cd00024">
    <property type="entry name" value="CD_CSD"/>
    <property type="match status" value="1"/>
</dbReference>
<proteinExistence type="predicted"/>
<protein>
    <submittedName>
        <fullName evidence="2">Uncharacterized protein</fullName>
    </submittedName>
</protein>
<feature type="compositionally biased region" description="Low complexity" evidence="1">
    <location>
        <begin position="136"/>
        <end position="154"/>
    </location>
</feature>
<organism evidence="2 3">
    <name type="scientific">Uncinocarpus reesii (strain UAMH 1704)</name>
    <dbReference type="NCBI Taxonomy" id="336963"/>
    <lineage>
        <taxon>Eukaryota</taxon>
        <taxon>Fungi</taxon>
        <taxon>Dikarya</taxon>
        <taxon>Ascomycota</taxon>
        <taxon>Pezizomycotina</taxon>
        <taxon>Eurotiomycetes</taxon>
        <taxon>Eurotiomycetidae</taxon>
        <taxon>Onygenales</taxon>
        <taxon>Onygenaceae</taxon>
        <taxon>Uncinocarpus</taxon>
    </lineage>
</organism>
<sequence>MDEILDKRIRRKKVECLVRRLGWGPQDAPSEGGTSFSRAGSRAASGAPFLPCTTNARSRISFAASLDGTSGATMMTQPFNTLYLTLKEMAWTYIGPRRSPYANMLETQKSLMYYTCTSAIATSTSYATSPSTVCLQPPHSSSPSQVPLVLSKSPTTTPNHRATSPEPVPISHFDTTSVTQSLPSTVRLRKKNLRVLVNDPSLPGCCAGRH</sequence>
<feature type="region of interest" description="Disordered" evidence="1">
    <location>
        <begin position="136"/>
        <end position="176"/>
    </location>
</feature>
<keyword evidence="3" id="KW-1185">Reference proteome</keyword>
<dbReference type="KEGG" id="ure:UREG_00768"/>
<dbReference type="AlphaFoldDB" id="C4JEC9"/>
<gene>
    <name evidence="2" type="ORF">UREG_00768</name>
</gene>
<reference evidence="3" key="1">
    <citation type="journal article" date="2009" name="Genome Res.">
        <title>Comparative genomic analyses of the human fungal pathogens Coccidioides and their relatives.</title>
        <authorList>
            <person name="Sharpton T.J."/>
            <person name="Stajich J.E."/>
            <person name="Rounsley S.D."/>
            <person name="Gardner M.J."/>
            <person name="Wortman J.R."/>
            <person name="Jordar V.S."/>
            <person name="Maiti R."/>
            <person name="Kodira C.D."/>
            <person name="Neafsey D.E."/>
            <person name="Zeng Q."/>
            <person name="Hung C.-Y."/>
            <person name="McMahan C."/>
            <person name="Muszewska A."/>
            <person name="Grynberg M."/>
            <person name="Mandel M.A."/>
            <person name="Kellner E.M."/>
            <person name="Barker B.M."/>
            <person name="Galgiani J.N."/>
            <person name="Orbach M.J."/>
            <person name="Kirkland T.N."/>
            <person name="Cole G.T."/>
            <person name="Henn M.R."/>
            <person name="Birren B.W."/>
            <person name="Taylor J.W."/>
        </authorList>
    </citation>
    <scope>NUCLEOTIDE SEQUENCE [LARGE SCALE GENOMIC DNA]</scope>
    <source>
        <strain evidence="3">UAMH 1704</strain>
    </source>
</reference>
<dbReference type="InParanoid" id="C4JEC9"/>
<dbReference type="EMBL" id="CH476615">
    <property type="protein sequence ID" value="EEP75921.1"/>
    <property type="molecule type" value="Genomic_DNA"/>
</dbReference>
<evidence type="ECO:0000313" key="2">
    <source>
        <dbReference type="EMBL" id="EEP75921.1"/>
    </source>
</evidence>
<name>C4JEC9_UNCRE</name>
<dbReference type="Proteomes" id="UP000002058">
    <property type="component" value="Unassembled WGS sequence"/>
</dbReference>
<evidence type="ECO:0000313" key="3">
    <source>
        <dbReference type="Proteomes" id="UP000002058"/>
    </source>
</evidence>